<dbReference type="SMART" id="SM00782">
    <property type="entry name" value="PhnA_Zn_Ribbon"/>
    <property type="match status" value="1"/>
</dbReference>
<reference evidence="2 3" key="1">
    <citation type="submission" date="2020-05" db="EMBL/GenBank/DDBJ databases">
        <title>Sulfurimonas marisnigri, sp. nov., and Sulfurimonas baltica, sp. nov., manganese oxide reducing chemolithoautotrophs of the class Epsilonproteobacteria isolated from the pelagic redoxclines of the Black and Baltic Seas and emended description of the genus Sulfurimonas.</title>
        <authorList>
            <person name="Henkel J.V."/>
            <person name="Laudan C."/>
            <person name="Werner J."/>
            <person name="Neu T."/>
            <person name="Plewe S."/>
            <person name="Sproer C."/>
            <person name="Bunk B."/>
            <person name="Schulz-Vogt H.N."/>
        </authorList>
    </citation>
    <scope>NUCLEOTIDE SEQUENCE [LARGE SCALE GENOMIC DNA]</scope>
    <source>
        <strain evidence="2 3">GD2</strain>
    </source>
</reference>
<accession>A0A7S7RN40</accession>
<dbReference type="PANTHER" id="PTHR30305:SF3">
    <property type="entry name" value="PROTEIN YJDM"/>
    <property type="match status" value="1"/>
</dbReference>
<protein>
    <submittedName>
        <fullName evidence="2">PhnA domain-containing protein</fullName>
    </submittedName>
</protein>
<dbReference type="Pfam" id="PF03831">
    <property type="entry name" value="YjdM"/>
    <property type="match status" value="1"/>
</dbReference>
<keyword evidence="3" id="KW-1185">Reference proteome</keyword>
<organism evidence="2 3">
    <name type="scientific">Candidatus Sulfurimonas baltica</name>
    <dbReference type="NCBI Taxonomy" id="2740404"/>
    <lineage>
        <taxon>Bacteria</taxon>
        <taxon>Pseudomonadati</taxon>
        <taxon>Campylobacterota</taxon>
        <taxon>Epsilonproteobacteria</taxon>
        <taxon>Campylobacterales</taxon>
        <taxon>Sulfurimonadaceae</taxon>
        <taxon>Sulfurimonas</taxon>
    </lineage>
</organism>
<dbReference type="KEGG" id="sbal:HUE88_00110"/>
<evidence type="ECO:0000313" key="2">
    <source>
        <dbReference type="EMBL" id="QOY52139.1"/>
    </source>
</evidence>
<dbReference type="Proteomes" id="UP000593994">
    <property type="component" value="Chromosome"/>
</dbReference>
<feature type="domain" description="PhnA protein N-terminal proteobacterial" evidence="1">
    <location>
        <begin position="6"/>
        <end position="51"/>
    </location>
</feature>
<dbReference type="PANTHER" id="PTHR30305">
    <property type="entry name" value="PROTEIN YJDM-RELATED"/>
    <property type="match status" value="1"/>
</dbReference>
<dbReference type="RefSeq" id="WP_194369902.1">
    <property type="nucleotide sequence ID" value="NZ_CP054492.1"/>
</dbReference>
<sequence length="184" mass="20044">MSIVKELQSRSGGVCELCGGSDGLTDFEVAPSDGSSETSVCICSTCRAQIENPDSMDENHFNCLNDSMWSEIPAVKVLTFRLLSLLNRQDLMDMMYLEEIERAWAESGIGSKSSVVHKDSNGVVLQAGDTVVIIKDLEVKGAGFTAKRGTAVRNISLVHDDAEHIEGRVNGTKIFILTKFLKKS</sequence>
<dbReference type="InterPro" id="IPR013988">
    <property type="entry name" value="YjdM_C"/>
</dbReference>
<dbReference type="EMBL" id="CP054492">
    <property type="protein sequence ID" value="QOY52139.1"/>
    <property type="molecule type" value="Genomic_DNA"/>
</dbReference>
<gene>
    <name evidence="2" type="ORF">HUE88_00110</name>
</gene>
<dbReference type="InterPro" id="IPR013991">
    <property type="entry name" value="PhnaA_N_proteobac"/>
</dbReference>
<dbReference type="SUPFAM" id="SSF82057">
    <property type="entry name" value="Prokaryotic SH3-related domain"/>
    <property type="match status" value="1"/>
</dbReference>
<name>A0A7S7RN40_9BACT</name>
<evidence type="ECO:0000313" key="3">
    <source>
        <dbReference type="Proteomes" id="UP000593994"/>
    </source>
</evidence>
<dbReference type="Gene3D" id="2.30.30.40">
    <property type="entry name" value="SH3 Domains"/>
    <property type="match status" value="1"/>
</dbReference>
<proteinExistence type="predicted"/>
<evidence type="ECO:0000259" key="1">
    <source>
        <dbReference type="SMART" id="SM00782"/>
    </source>
</evidence>
<dbReference type="AlphaFoldDB" id="A0A7S7RN40"/>